<dbReference type="InterPro" id="IPR018484">
    <property type="entry name" value="FGGY_N"/>
</dbReference>
<dbReference type="Gene3D" id="3.30.420.40">
    <property type="match status" value="1"/>
</dbReference>
<organism evidence="5 6">
    <name type="scientific">Actinocatenispora comari</name>
    <dbReference type="NCBI Taxonomy" id="2807577"/>
    <lineage>
        <taxon>Bacteria</taxon>
        <taxon>Bacillati</taxon>
        <taxon>Actinomycetota</taxon>
        <taxon>Actinomycetes</taxon>
        <taxon>Micromonosporales</taxon>
        <taxon>Micromonosporaceae</taxon>
        <taxon>Actinocatenispora</taxon>
    </lineage>
</organism>
<gene>
    <name evidence="5" type="ORF">NUM_34210</name>
</gene>
<feature type="domain" description="Carbohydrate kinase FGGY N-terminal" evidence="4">
    <location>
        <begin position="113"/>
        <end position="226"/>
    </location>
</feature>
<dbReference type="Proteomes" id="UP000614996">
    <property type="component" value="Unassembled WGS sequence"/>
</dbReference>
<dbReference type="EMBL" id="BOPO01000055">
    <property type="protein sequence ID" value="GIL28167.1"/>
    <property type="molecule type" value="Genomic_DNA"/>
</dbReference>
<name>A0A8J4AEE4_9ACTN</name>
<evidence type="ECO:0000256" key="3">
    <source>
        <dbReference type="ARBA" id="ARBA00022777"/>
    </source>
</evidence>
<accession>A0A8J4AEE4</accession>
<keyword evidence="2" id="KW-0808">Transferase</keyword>
<evidence type="ECO:0000313" key="5">
    <source>
        <dbReference type="EMBL" id="GIL28167.1"/>
    </source>
</evidence>
<keyword evidence="3" id="KW-0418">Kinase</keyword>
<evidence type="ECO:0000313" key="6">
    <source>
        <dbReference type="Proteomes" id="UP000614996"/>
    </source>
</evidence>
<evidence type="ECO:0000256" key="1">
    <source>
        <dbReference type="ARBA" id="ARBA00009156"/>
    </source>
</evidence>
<reference evidence="6" key="1">
    <citation type="journal article" date="2021" name="Int. J. Syst. Evol. Microbiol.">
        <title>Actinocatenispora comari sp. nov., an endophytic actinomycete isolated from aerial parts of Comarum salesowianum.</title>
        <authorList>
            <person name="Oyunbileg N."/>
            <person name="Iizaka Y."/>
            <person name="Hamada M."/>
            <person name="Davaapurev B.O."/>
            <person name="Fukumoto A."/>
            <person name="Tsetseg B."/>
            <person name="Kato F."/>
            <person name="Tamura T."/>
            <person name="Batkhuu J."/>
            <person name="Anzai Y."/>
        </authorList>
    </citation>
    <scope>NUCLEOTIDE SEQUENCE [LARGE SCALE GENOMIC DNA]</scope>
    <source>
        <strain evidence="6">NUM-2625</strain>
    </source>
</reference>
<comment type="similarity">
    <text evidence="1">Belongs to the FGGY kinase family.</text>
</comment>
<dbReference type="Pfam" id="PF00370">
    <property type="entry name" value="FGGY_N"/>
    <property type="match status" value="1"/>
</dbReference>
<keyword evidence="6" id="KW-1185">Reference proteome</keyword>
<sequence length="354" mass="36300">MSAPLVCAVDVGSTRIKAALRAAGEPATAAGTAPYPAGAAHDAVWHAVTATIRELMRHGRPDALILGAQMGGLCLLDRRYEPIGALEPGIDLDPDAAHRLDLTRSGCEQDRPTAAHRLAALLSADPTLRPAVTLVGGVKEYLLRRLTGAWVSDPASASASGFYDLATGTWSAETCAAVGIDPAGLPAIEDPGTIVGSLTAAAARACALPAGTPVWCGIGDGPAANLSAAATDWHGACLSQGTTTVARVLGRRARPPAVGPDCFTQHVSTGWWAVGARVVTTAVPDPARQVLERIGRRMPIERVLVTGGSASQVDDPRARPVTADRADGTRGLALIAAGAALRTDQPVPTAEGWQ</sequence>
<dbReference type="InterPro" id="IPR050406">
    <property type="entry name" value="FGGY_Carb_Kinase"/>
</dbReference>
<dbReference type="AlphaFoldDB" id="A0A8J4AEE4"/>
<evidence type="ECO:0000259" key="4">
    <source>
        <dbReference type="Pfam" id="PF00370"/>
    </source>
</evidence>
<comment type="caution">
    <text evidence="5">The sequence shown here is derived from an EMBL/GenBank/DDBJ whole genome shotgun (WGS) entry which is preliminary data.</text>
</comment>
<dbReference type="InterPro" id="IPR043129">
    <property type="entry name" value="ATPase_NBD"/>
</dbReference>
<dbReference type="GO" id="GO:0016301">
    <property type="term" value="F:kinase activity"/>
    <property type="evidence" value="ECO:0007669"/>
    <property type="project" value="UniProtKB-KW"/>
</dbReference>
<dbReference type="RefSeq" id="WP_207125878.1">
    <property type="nucleotide sequence ID" value="NZ_BOPO01000055.1"/>
</dbReference>
<evidence type="ECO:0000256" key="2">
    <source>
        <dbReference type="ARBA" id="ARBA00022679"/>
    </source>
</evidence>
<dbReference type="SUPFAM" id="SSF53067">
    <property type="entry name" value="Actin-like ATPase domain"/>
    <property type="match status" value="1"/>
</dbReference>
<protein>
    <recommendedName>
        <fullName evidence="4">Carbohydrate kinase FGGY N-terminal domain-containing protein</fullName>
    </recommendedName>
</protein>
<proteinExistence type="inferred from homology"/>
<dbReference type="GO" id="GO:0005975">
    <property type="term" value="P:carbohydrate metabolic process"/>
    <property type="evidence" value="ECO:0007669"/>
    <property type="project" value="InterPro"/>
</dbReference>
<dbReference type="PANTHER" id="PTHR43095">
    <property type="entry name" value="SUGAR KINASE"/>
    <property type="match status" value="1"/>
</dbReference>